<dbReference type="KEGG" id="afo:Afer_1725"/>
<dbReference type="Pfam" id="PF04055">
    <property type="entry name" value="Radical_SAM"/>
    <property type="match status" value="1"/>
</dbReference>
<evidence type="ECO:0000256" key="5">
    <source>
        <dbReference type="ARBA" id="ARBA00023014"/>
    </source>
</evidence>
<protein>
    <submittedName>
        <fullName evidence="7">Radical SAM domain protein</fullName>
    </submittedName>
</protein>
<evidence type="ECO:0000313" key="8">
    <source>
        <dbReference type="Proteomes" id="UP000000771"/>
    </source>
</evidence>
<dbReference type="PANTHER" id="PTHR43409">
    <property type="entry name" value="ANAEROBIC MAGNESIUM-PROTOPORPHYRIN IX MONOMETHYL ESTER CYCLASE-RELATED"/>
    <property type="match status" value="1"/>
</dbReference>
<gene>
    <name evidence="7" type="ordered locus">Afer_1725</name>
</gene>
<evidence type="ECO:0000256" key="1">
    <source>
        <dbReference type="ARBA" id="ARBA00001966"/>
    </source>
</evidence>
<dbReference type="PANTHER" id="PTHR43409:SF7">
    <property type="entry name" value="BLL1977 PROTEIN"/>
    <property type="match status" value="1"/>
</dbReference>
<dbReference type="GO" id="GO:0046872">
    <property type="term" value="F:metal ion binding"/>
    <property type="evidence" value="ECO:0007669"/>
    <property type="project" value="UniProtKB-KW"/>
</dbReference>
<dbReference type="InterPro" id="IPR013785">
    <property type="entry name" value="Aldolase_TIM"/>
</dbReference>
<name>C7M0Y3_ACIFD</name>
<keyword evidence="3" id="KW-0479">Metal-binding</keyword>
<keyword evidence="5" id="KW-0411">Iron-sulfur</keyword>
<dbReference type="eggNOG" id="COG1032">
    <property type="taxonomic scope" value="Bacteria"/>
</dbReference>
<dbReference type="InterPro" id="IPR007197">
    <property type="entry name" value="rSAM"/>
</dbReference>
<proteinExistence type="predicted"/>
<dbReference type="PROSITE" id="PS51918">
    <property type="entry name" value="RADICAL_SAM"/>
    <property type="match status" value="1"/>
</dbReference>
<keyword evidence="2" id="KW-0949">S-adenosyl-L-methionine</keyword>
<feature type="domain" description="Radical SAM core" evidence="6">
    <location>
        <begin position="156"/>
        <end position="401"/>
    </location>
</feature>
<dbReference type="InterPro" id="IPR006638">
    <property type="entry name" value="Elp3/MiaA/NifB-like_rSAM"/>
</dbReference>
<reference evidence="7 8" key="1">
    <citation type="journal article" date="2009" name="Stand. Genomic Sci.">
        <title>Complete genome sequence of Acidimicrobium ferrooxidans type strain (ICP).</title>
        <authorList>
            <person name="Clum A."/>
            <person name="Nolan M."/>
            <person name="Lang E."/>
            <person name="Glavina Del Rio T."/>
            <person name="Tice H."/>
            <person name="Copeland A."/>
            <person name="Cheng J.F."/>
            <person name="Lucas S."/>
            <person name="Chen F."/>
            <person name="Bruce D."/>
            <person name="Goodwin L."/>
            <person name="Pitluck S."/>
            <person name="Ivanova N."/>
            <person name="Mavrommatis K."/>
            <person name="Mikhailova N."/>
            <person name="Pati A."/>
            <person name="Chen A."/>
            <person name="Palaniappan K."/>
            <person name="Goker M."/>
            <person name="Spring S."/>
            <person name="Land M."/>
            <person name="Hauser L."/>
            <person name="Chang Y.J."/>
            <person name="Jeffries C.C."/>
            <person name="Chain P."/>
            <person name="Bristow J."/>
            <person name="Eisen J.A."/>
            <person name="Markowitz V."/>
            <person name="Hugenholtz P."/>
            <person name="Kyrpides N.C."/>
            <person name="Klenk H.P."/>
            <person name="Lapidus A."/>
        </authorList>
    </citation>
    <scope>NUCLEOTIDE SEQUENCE [LARGE SCALE GENOMIC DNA]</scope>
    <source>
        <strain evidence="8">DSM 10331 / JCM 15462 / NBRC 103882 / ICP</strain>
    </source>
</reference>
<dbReference type="RefSeq" id="WP_015799120.1">
    <property type="nucleotide sequence ID" value="NC_013124.1"/>
</dbReference>
<dbReference type="SUPFAM" id="SSF102114">
    <property type="entry name" value="Radical SAM enzymes"/>
    <property type="match status" value="1"/>
</dbReference>
<accession>C7M0Y3</accession>
<dbReference type="AlphaFoldDB" id="C7M0Y3"/>
<evidence type="ECO:0000256" key="4">
    <source>
        <dbReference type="ARBA" id="ARBA00023004"/>
    </source>
</evidence>
<dbReference type="HOGENOM" id="CLU_646996_0_0_11"/>
<evidence type="ECO:0000256" key="3">
    <source>
        <dbReference type="ARBA" id="ARBA00022723"/>
    </source>
</evidence>
<dbReference type="OrthoDB" id="5298546at2"/>
<dbReference type="GO" id="GO:0003824">
    <property type="term" value="F:catalytic activity"/>
    <property type="evidence" value="ECO:0007669"/>
    <property type="project" value="InterPro"/>
</dbReference>
<evidence type="ECO:0000313" key="7">
    <source>
        <dbReference type="EMBL" id="ACU54641.1"/>
    </source>
</evidence>
<evidence type="ECO:0000259" key="6">
    <source>
        <dbReference type="PROSITE" id="PS51918"/>
    </source>
</evidence>
<dbReference type="SMART" id="SM00729">
    <property type="entry name" value="Elp3"/>
    <property type="match status" value="1"/>
</dbReference>
<dbReference type="InterPro" id="IPR058240">
    <property type="entry name" value="rSAM_sf"/>
</dbReference>
<dbReference type="Proteomes" id="UP000000771">
    <property type="component" value="Chromosome"/>
</dbReference>
<sequence>MTAPRTDAARVLLITTYDLGHRPQLAALLQAELADRLTVVDGKADAAVLASEIRSADWIILTTPMLTGALIAEQVLAAHTDLLAARHVLLVGAYATTTLHALGETHHGIIALDRDDPELVLGAIEPERPLRRGGRRHYRVTTSEPLDRYRHAERNGSWQLAGYAETTLGCRHGCLHCPVAGAWHGRIVTLDATDVLADIDRQVEAGASHLSLGDADFLSAPRHALAILRSVHERHPQLSVDVTIKIAELAADPTLPARLAELGVAFVISAVESLRDDILDRLGKGHHAHDVLAARDALFAAGVGLHPTFIPFTPWSRLEDLHDILRFVWDSHLEDVVEPVQYGIELLVPTSSLLEIGPEFGDFDPATLSRRWNPSDPRLDGLAPRIRAIAARSARYDEGFRAVWELAGLGALPSRGPRRAPAPTLMSEAWFCCAAPPR</sequence>
<dbReference type="SFLD" id="SFLDG01082">
    <property type="entry name" value="B12-binding_domain_containing"/>
    <property type="match status" value="1"/>
</dbReference>
<organism evidence="7 8">
    <name type="scientific">Acidimicrobium ferrooxidans (strain DSM 10331 / JCM 15462 / NBRC 103882 / ICP)</name>
    <dbReference type="NCBI Taxonomy" id="525909"/>
    <lineage>
        <taxon>Bacteria</taxon>
        <taxon>Bacillati</taxon>
        <taxon>Actinomycetota</taxon>
        <taxon>Acidimicrobiia</taxon>
        <taxon>Acidimicrobiales</taxon>
        <taxon>Acidimicrobiaceae</taxon>
        <taxon>Acidimicrobium</taxon>
    </lineage>
</organism>
<keyword evidence="8" id="KW-1185">Reference proteome</keyword>
<dbReference type="EMBL" id="CP001631">
    <property type="protein sequence ID" value="ACU54641.1"/>
    <property type="molecule type" value="Genomic_DNA"/>
</dbReference>
<dbReference type="CDD" id="cd01335">
    <property type="entry name" value="Radical_SAM"/>
    <property type="match status" value="1"/>
</dbReference>
<comment type="cofactor">
    <cofactor evidence="1">
        <name>[4Fe-4S] cluster</name>
        <dbReference type="ChEBI" id="CHEBI:49883"/>
    </cofactor>
</comment>
<dbReference type="SFLD" id="SFLDS00029">
    <property type="entry name" value="Radical_SAM"/>
    <property type="match status" value="1"/>
</dbReference>
<dbReference type="Gene3D" id="3.20.20.70">
    <property type="entry name" value="Aldolase class I"/>
    <property type="match status" value="1"/>
</dbReference>
<dbReference type="GO" id="GO:0005829">
    <property type="term" value="C:cytosol"/>
    <property type="evidence" value="ECO:0007669"/>
    <property type="project" value="TreeGrafter"/>
</dbReference>
<dbReference type="STRING" id="525909.Afer_1725"/>
<dbReference type="GO" id="GO:0051536">
    <property type="term" value="F:iron-sulfur cluster binding"/>
    <property type="evidence" value="ECO:0007669"/>
    <property type="project" value="UniProtKB-KW"/>
</dbReference>
<keyword evidence="4" id="KW-0408">Iron</keyword>
<dbReference type="InterPro" id="IPR051198">
    <property type="entry name" value="BchE-like"/>
</dbReference>
<evidence type="ECO:0000256" key="2">
    <source>
        <dbReference type="ARBA" id="ARBA00022691"/>
    </source>
</evidence>